<dbReference type="Proteomes" id="UP001347796">
    <property type="component" value="Unassembled WGS sequence"/>
</dbReference>
<dbReference type="PANTHER" id="PTHR19328">
    <property type="entry name" value="HEDGEHOG-INTERACTING PROTEIN"/>
    <property type="match status" value="1"/>
</dbReference>
<comment type="similarity">
    <text evidence="2">Belongs to the HHIP family.</text>
</comment>
<gene>
    <name evidence="11" type="ORF">SNE40_010238</name>
</gene>
<dbReference type="InterPro" id="IPR012938">
    <property type="entry name" value="Glc/Sorbosone_DH"/>
</dbReference>
<evidence type="ECO:0000313" key="11">
    <source>
        <dbReference type="EMBL" id="KAK6182587.1"/>
    </source>
</evidence>
<evidence type="ECO:0000259" key="9">
    <source>
        <dbReference type="Pfam" id="PF03024"/>
    </source>
</evidence>
<dbReference type="InterPro" id="IPR011041">
    <property type="entry name" value="Quinoprot_gluc/sorb_DH_b-prop"/>
</dbReference>
<organism evidence="11 12">
    <name type="scientific">Patella caerulea</name>
    <name type="common">Rayed Mediterranean limpet</name>
    <dbReference type="NCBI Taxonomy" id="87958"/>
    <lineage>
        <taxon>Eukaryota</taxon>
        <taxon>Metazoa</taxon>
        <taxon>Spiralia</taxon>
        <taxon>Lophotrochozoa</taxon>
        <taxon>Mollusca</taxon>
        <taxon>Gastropoda</taxon>
        <taxon>Patellogastropoda</taxon>
        <taxon>Patelloidea</taxon>
        <taxon>Patellidae</taxon>
        <taxon>Patella</taxon>
    </lineage>
</organism>
<dbReference type="PANTHER" id="PTHR19328:SF75">
    <property type="entry name" value="ALDOSE SUGAR DEHYDROGENASE YLII"/>
    <property type="match status" value="1"/>
</dbReference>
<name>A0AAN8JSY9_PATCE</name>
<protein>
    <recommendedName>
        <fullName evidence="13">HHIP-like protein 1</fullName>
    </recommendedName>
</protein>
<evidence type="ECO:0000256" key="8">
    <source>
        <dbReference type="SAM" id="SignalP"/>
    </source>
</evidence>
<comment type="caution">
    <text evidence="11">The sequence shown here is derived from an EMBL/GenBank/DDBJ whole genome shotgun (WGS) entry which is preliminary data.</text>
</comment>
<evidence type="ECO:0000256" key="7">
    <source>
        <dbReference type="SAM" id="MobiDB-lite"/>
    </source>
</evidence>
<sequence length="655" mass="74254">MMYKTILHILFFAFTVHVIRSHPQCLDFKSPFLPSQAHQFCSQYSDFGCCTKRDDEHLKNKFENIRSRVRSSTWNRCQGILKELICQNCSPYAAHIYGVEDTRGDNPFPGLCRNYCETLYDNCREIVPFIDAELGNRVNSMSKNAFCERVKNADIDYCYPDLLQNPILTGNVSNTQITSEGCLCLEEYFTDLRNPIFARSPPDGSNRMFIGEQVGLIYVSYPDDRDILPQPFLNITQKVKTTANEGDERGLFQIAFHPEFLSNNKFYLYYSTHLHHSEYLSPEEENRTGIPRDHKVRISEFVVSELDENLGDPLSERVIIEIYEPYWNHNGGELFFGDDGFLYIFVGDGGHREDPFNFAQNKSVLLGKVLRLDVNTGDDNIPYLIPRDNPFRQTAGARPEIYAYGVRNIWRCGKDVGDKITGSGKGRVVCGDVGQDSFEELDLLKRGANYGWNIWEGTECFGSDRDCLVHGSLEEPIHFYPHAVGKSVTGGEFYRGCENPNLNGLYIYGDFMSGRLFGLREDSNTRKWTNKELFMCGSDVCKNGLTGQYEQYIISFGTSLKDELFMLTTGKAKTNKYLGSVLKIVDPARRGNPEICEAGRTNRRLNVVNDNAGTVSDASGTTDPRNSSPSINNLNVRTCSMTSTLICTLMAFRSI</sequence>
<dbReference type="InterPro" id="IPR018143">
    <property type="entry name" value="Folate_rcpt-like"/>
</dbReference>
<keyword evidence="5" id="KW-1015">Disulfide bond</keyword>
<feature type="signal peptide" evidence="8">
    <location>
        <begin position="1"/>
        <end position="21"/>
    </location>
</feature>
<keyword evidence="6" id="KW-0325">Glycoprotein</keyword>
<evidence type="ECO:0000256" key="6">
    <source>
        <dbReference type="ARBA" id="ARBA00023180"/>
    </source>
</evidence>
<evidence type="ECO:0000259" key="10">
    <source>
        <dbReference type="Pfam" id="PF07995"/>
    </source>
</evidence>
<keyword evidence="12" id="KW-1185">Reference proteome</keyword>
<feature type="domain" description="Glucose/Sorbosone dehydrogenase" evidence="10">
    <location>
        <begin position="202"/>
        <end position="533"/>
    </location>
</feature>
<dbReference type="SUPFAM" id="SSF50952">
    <property type="entry name" value="Soluble quinoprotein glucose dehydrogenase"/>
    <property type="match status" value="1"/>
</dbReference>
<evidence type="ECO:0000313" key="12">
    <source>
        <dbReference type="Proteomes" id="UP001347796"/>
    </source>
</evidence>
<proteinExistence type="inferred from homology"/>
<dbReference type="Pfam" id="PF03024">
    <property type="entry name" value="Folate_rec"/>
    <property type="match status" value="1"/>
</dbReference>
<evidence type="ECO:0000256" key="4">
    <source>
        <dbReference type="ARBA" id="ARBA00022729"/>
    </source>
</evidence>
<feature type="region of interest" description="Disordered" evidence="7">
    <location>
        <begin position="611"/>
        <end position="630"/>
    </location>
</feature>
<accession>A0AAN8JSY9</accession>
<feature type="chain" id="PRO_5043003408" description="HHIP-like protein 1" evidence="8">
    <location>
        <begin position="22"/>
        <end position="655"/>
    </location>
</feature>
<dbReference type="Gene3D" id="2.120.10.30">
    <property type="entry name" value="TolB, C-terminal domain"/>
    <property type="match status" value="1"/>
</dbReference>
<dbReference type="EMBL" id="JAZGQO010000007">
    <property type="protein sequence ID" value="KAK6182587.1"/>
    <property type="molecule type" value="Genomic_DNA"/>
</dbReference>
<dbReference type="InterPro" id="IPR011042">
    <property type="entry name" value="6-blade_b-propeller_TolB-like"/>
</dbReference>
<comment type="subcellular location">
    <subcellularLocation>
        <location evidence="1">Secreted</location>
    </subcellularLocation>
</comment>
<evidence type="ECO:0000256" key="1">
    <source>
        <dbReference type="ARBA" id="ARBA00004613"/>
    </source>
</evidence>
<keyword evidence="4 8" id="KW-0732">Signal</keyword>
<evidence type="ECO:0000256" key="3">
    <source>
        <dbReference type="ARBA" id="ARBA00022525"/>
    </source>
</evidence>
<dbReference type="AlphaFoldDB" id="A0AAN8JSY9"/>
<evidence type="ECO:0000256" key="2">
    <source>
        <dbReference type="ARBA" id="ARBA00010658"/>
    </source>
</evidence>
<dbReference type="Pfam" id="PF07995">
    <property type="entry name" value="GSDH"/>
    <property type="match status" value="1"/>
</dbReference>
<dbReference type="GO" id="GO:0005576">
    <property type="term" value="C:extracellular region"/>
    <property type="evidence" value="ECO:0007669"/>
    <property type="project" value="UniProtKB-SubCell"/>
</dbReference>
<feature type="domain" description="Folate receptor-like" evidence="9">
    <location>
        <begin position="36"/>
        <end position="148"/>
    </location>
</feature>
<evidence type="ECO:0000256" key="5">
    <source>
        <dbReference type="ARBA" id="ARBA00023157"/>
    </source>
</evidence>
<reference evidence="11 12" key="1">
    <citation type="submission" date="2024-01" db="EMBL/GenBank/DDBJ databases">
        <title>The genome of the rayed Mediterranean limpet Patella caerulea (Linnaeus, 1758).</title>
        <authorList>
            <person name="Anh-Thu Weber A."/>
            <person name="Halstead-Nussloch G."/>
        </authorList>
    </citation>
    <scope>NUCLEOTIDE SEQUENCE [LARGE SCALE GENOMIC DNA]</scope>
    <source>
        <strain evidence="11">AATW-2023a</strain>
        <tissue evidence="11">Whole specimen</tissue>
    </source>
</reference>
<keyword evidence="3" id="KW-0964">Secreted</keyword>
<evidence type="ECO:0008006" key="13">
    <source>
        <dbReference type="Google" id="ProtNLM"/>
    </source>
</evidence>